<dbReference type="EC" id="1.8.4.11" evidence="4"/>
<dbReference type="InterPro" id="IPR036509">
    <property type="entry name" value="Met_Sox_Rdtase_MsrA_sf"/>
</dbReference>
<evidence type="ECO:0000256" key="3">
    <source>
        <dbReference type="ARBA" id="ARBA00048782"/>
    </source>
</evidence>
<dbReference type="EMBL" id="CP162601">
    <property type="protein sequence ID" value="XDK25666.1"/>
    <property type="molecule type" value="Genomic_DNA"/>
</dbReference>
<keyword evidence="1 4" id="KW-0560">Oxidoreductase</keyword>
<comment type="similarity">
    <text evidence="4">Belongs to the MsrA Met sulfoxide reductase family.</text>
</comment>
<evidence type="ECO:0000256" key="1">
    <source>
        <dbReference type="ARBA" id="ARBA00023002"/>
    </source>
</evidence>
<evidence type="ECO:0000256" key="2">
    <source>
        <dbReference type="ARBA" id="ARBA00047806"/>
    </source>
</evidence>
<dbReference type="InterPro" id="IPR002569">
    <property type="entry name" value="Met_Sox_Rdtase_MsrA_dom"/>
</dbReference>
<accession>A0AB39HHR7</accession>
<feature type="active site" evidence="4">
    <location>
        <position position="15"/>
    </location>
</feature>
<comment type="function">
    <text evidence="4">Has an important function as a repair enzyme for proteins that have been inactivated by oxidation. Catalyzes the reversible oxidation-reduction of methionine sulfoxide in proteins to methionine.</text>
</comment>
<reference evidence="6" key="1">
    <citation type="submission" date="2024-07" db="EMBL/GenBank/DDBJ databases">
        <title>Genome Analysis of a Potential Novel Vibrio Species Secreting pH- and Thermo-stable Alginate Lyase and its Application in Producing Alginate Oligosaccharides.</title>
        <authorList>
            <person name="Huang H."/>
            <person name="Bao K."/>
        </authorList>
    </citation>
    <scope>NUCLEOTIDE SEQUENCE</scope>
    <source>
        <strain evidence="6">HB236076</strain>
    </source>
</reference>
<dbReference type="PANTHER" id="PTHR43774">
    <property type="entry name" value="PEPTIDE METHIONINE SULFOXIDE REDUCTASE"/>
    <property type="match status" value="1"/>
</dbReference>
<dbReference type="Gene3D" id="3.30.1060.10">
    <property type="entry name" value="Peptide methionine sulphoxide reductase MsrA"/>
    <property type="match status" value="1"/>
</dbReference>
<dbReference type="KEGG" id="vih:AB0763_03185"/>
<name>A0AB39HHR7_9VIBR</name>
<comment type="catalytic activity">
    <reaction evidence="3 4">
        <text>[thioredoxin]-disulfide + L-methionine + H2O = L-methionine (S)-S-oxide + [thioredoxin]-dithiol</text>
        <dbReference type="Rhea" id="RHEA:19993"/>
        <dbReference type="Rhea" id="RHEA-COMP:10698"/>
        <dbReference type="Rhea" id="RHEA-COMP:10700"/>
        <dbReference type="ChEBI" id="CHEBI:15377"/>
        <dbReference type="ChEBI" id="CHEBI:29950"/>
        <dbReference type="ChEBI" id="CHEBI:50058"/>
        <dbReference type="ChEBI" id="CHEBI:57844"/>
        <dbReference type="ChEBI" id="CHEBI:58772"/>
        <dbReference type="EC" id="1.8.4.11"/>
    </reaction>
</comment>
<evidence type="ECO:0000313" key="6">
    <source>
        <dbReference type="EMBL" id="XDK25666.1"/>
    </source>
</evidence>
<dbReference type="RefSeq" id="WP_306101108.1">
    <property type="nucleotide sequence ID" value="NZ_CP162601.1"/>
</dbReference>
<comment type="catalytic activity">
    <reaction evidence="2 4">
        <text>L-methionyl-[protein] + [thioredoxin]-disulfide + H2O = L-methionyl-(S)-S-oxide-[protein] + [thioredoxin]-dithiol</text>
        <dbReference type="Rhea" id="RHEA:14217"/>
        <dbReference type="Rhea" id="RHEA-COMP:10698"/>
        <dbReference type="Rhea" id="RHEA-COMP:10700"/>
        <dbReference type="Rhea" id="RHEA-COMP:12313"/>
        <dbReference type="Rhea" id="RHEA-COMP:12315"/>
        <dbReference type="ChEBI" id="CHEBI:15377"/>
        <dbReference type="ChEBI" id="CHEBI:16044"/>
        <dbReference type="ChEBI" id="CHEBI:29950"/>
        <dbReference type="ChEBI" id="CHEBI:44120"/>
        <dbReference type="ChEBI" id="CHEBI:50058"/>
        <dbReference type="EC" id="1.8.4.11"/>
    </reaction>
</comment>
<dbReference type="Pfam" id="PF01625">
    <property type="entry name" value="PMSR"/>
    <property type="match status" value="1"/>
</dbReference>
<feature type="domain" description="Peptide methionine sulphoxide reductase MsrA" evidence="5">
    <location>
        <begin position="9"/>
        <end position="159"/>
    </location>
</feature>
<proteinExistence type="inferred from homology"/>
<gene>
    <name evidence="4 6" type="primary">msrA</name>
    <name evidence="6" type="ORF">AB0763_03185</name>
</gene>
<evidence type="ECO:0000256" key="4">
    <source>
        <dbReference type="HAMAP-Rule" id="MF_01401"/>
    </source>
</evidence>
<dbReference type="GO" id="GO:0008113">
    <property type="term" value="F:peptide-methionine (S)-S-oxide reductase activity"/>
    <property type="evidence" value="ECO:0007669"/>
    <property type="project" value="UniProtKB-UniRule"/>
</dbReference>
<dbReference type="PANTHER" id="PTHR43774:SF1">
    <property type="entry name" value="PEPTIDE METHIONINE SULFOXIDE REDUCTASE MSRA 2"/>
    <property type="match status" value="1"/>
</dbReference>
<organism evidence="6">
    <name type="scientific">Vibrio sp. HB236076</name>
    <dbReference type="NCBI Taxonomy" id="3232307"/>
    <lineage>
        <taxon>Bacteria</taxon>
        <taxon>Pseudomonadati</taxon>
        <taxon>Pseudomonadota</taxon>
        <taxon>Gammaproteobacteria</taxon>
        <taxon>Vibrionales</taxon>
        <taxon>Vibrionaceae</taxon>
        <taxon>Vibrio</taxon>
    </lineage>
</organism>
<evidence type="ECO:0000259" key="5">
    <source>
        <dbReference type="Pfam" id="PF01625"/>
    </source>
</evidence>
<dbReference type="HAMAP" id="MF_01401">
    <property type="entry name" value="MsrA"/>
    <property type="match status" value="1"/>
</dbReference>
<dbReference type="NCBIfam" id="TIGR00401">
    <property type="entry name" value="msrA"/>
    <property type="match status" value="1"/>
</dbReference>
<sequence length="183" mass="20740">MSYAAPQTLIVAGGCFWCVESDFEALEGVTEAISGYTGGDTPNPTYQQVAGKRTGHFEAVEIHYDDDKITLETLVDYYWKTIDPTDANGQFCDKGSPYKTALFYQNDKQQTAFEASLQDLQQSKPFKDDIVTQILPAKTFYPAEDFHQNYYQTHSLKYKFYRASCGRDSKIKSLWGEVVSKNT</sequence>
<dbReference type="SUPFAM" id="SSF55068">
    <property type="entry name" value="Peptide methionine sulfoxide reductase"/>
    <property type="match status" value="1"/>
</dbReference>
<dbReference type="AlphaFoldDB" id="A0AB39HHR7"/>
<protein>
    <recommendedName>
        <fullName evidence="4">Peptide methionine sulfoxide reductase MsrA</fullName>
        <shortName evidence="4">Protein-methionine-S-oxide reductase</shortName>
        <ecNumber evidence="4">1.8.4.11</ecNumber>
    </recommendedName>
    <alternativeName>
        <fullName evidence="4">Peptide-methionine (S)-S-oxide reductase</fullName>
        <shortName evidence="4">Peptide Met(O) reductase</shortName>
    </alternativeName>
</protein>